<dbReference type="InterPro" id="IPR013604">
    <property type="entry name" value="7TM_chemorcpt"/>
</dbReference>
<dbReference type="EMBL" id="JBEUOH010000013">
    <property type="protein sequence ID" value="KAL0880021.1"/>
    <property type="molecule type" value="Genomic_DNA"/>
</dbReference>
<organism evidence="10 11">
    <name type="scientific">Loxostege sticticalis</name>
    <name type="common">Beet webworm moth</name>
    <dbReference type="NCBI Taxonomy" id="481309"/>
    <lineage>
        <taxon>Eukaryota</taxon>
        <taxon>Metazoa</taxon>
        <taxon>Ecdysozoa</taxon>
        <taxon>Arthropoda</taxon>
        <taxon>Hexapoda</taxon>
        <taxon>Insecta</taxon>
        <taxon>Pterygota</taxon>
        <taxon>Neoptera</taxon>
        <taxon>Endopterygota</taxon>
        <taxon>Lepidoptera</taxon>
        <taxon>Glossata</taxon>
        <taxon>Ditrysia</taxon>
        <taxon>Pyraloidea</taxon>
        <taxon>Crambidae</taxon>
        <taxon>Pyraustinae</taxon>
        <taxon>Loxostege</taxon>
    </lineage>
</organism>
<protein>
    <recommendedName>
        <fullName evidence="8">Gustatory receptor</fullName>
    </recommendedName>
</protein>
<dbReference type="PANTHER" id="PTHR21143">
    <property type="entry name" value="INVERTEBRATE GUSTATORY RECEPTOR"/>
    <property type="match status" value="1"/>
</dbReference>
<gene>
    <name evidence="10" type="ORF">ABMA27_002519</name>
</gene>
<comment type="function">
    <text evidence="8">Gustatory receptor which mediates acceptance or avoidance behavior, depending on its substrates.</text>
</comment>
<feature type="transmembrane region" description="Helical" evidence="8">
    <location>
        <begin position="62"/>
        <end position="85"/>
    </location>
</feature>
<evidence type="ECO:0000256" key="2">
    <source>
        <dbReference type="ARBA" id="ARBA00022475"/>
    </source>
</evidence>
<feature type="transmembrane region" description="Helical" evidence="8">
    <location>
        <begin position="189"/>
        <end position="212"/>
    </location>
</feature>
<keyword evidence="3 8" id="KW-0812">Transmembrane</keyword>
<evidence type="ECO:0000256" key="6">
    <source>
        <dbReference type="ARBA" id="ARBA00023170"/>
    </source>
</evidence>
<keyword evidence="2 8" id="KW-1003">Cell membrane</keyword>
<evidence type="ECO:0000256" key="4">
    <source>
        <dbReference type="ARBA" id="ARBA00022989"/>
    </source>
</evidence>
<comment type="caution">
    <text evidence="10">The sequence shown here is derived from an EMBL/GenBank/DDBJ whole genome shotgun (WGS) entry which is preliminary data.</text>
</comment>
<proteinExistence type="inferred from homology"/>
<evidence type="ECO:0000313" key="10">
    <source>
        <dbReference type="EMBL" id="KAL0880021.1"/>
    </source>
</evidence>
<feature type="transmembrane region" description="Helical" evidence="8">
    <location>
        <begin position="288"/>
        <end position="310"/>
    </location>
</feature>
<keyword evidence="7 8" id="KW-0807">Transducer</keyword>
<reference evidence="10 11" key="1">
    <citation type="submission" date="2024-06" db="EMBL/GenBank/DDBJ databases">
        <title>A chromosome-level genome assembly of beet webworm, Loxostege sticticalis.</title>
        <authorList>
            <person name="Zhang Y."/>
        </authorList>
    </citation>
    <scope>NUCLEOTIDE SEQUENCE [LARGE SCALE GENOMIC DNA]</scope>
    <source>
        <strain evidence="10">AQ026</strain>
        <tissue evidence="10">Whole body</tissue>
    </source>
</reference>
<feature type="compositionally biased region" description="Polar residues" evidence="9">
    <location>
        <begin position="1"/>
        <end position="12"/>
    </location>
</feature>
<feature type="transmembrane region" description="Helical" evidence="8">
    <location>
        <begin position="322"/>
        <end position="344"/>
    </location>
</feature>
<comment type="caution">
    <text evidence="8">Lacks conserved residue(s) required for the propagation of feature annotation.</text>
</comment>
<dbReference type="Pfam" id="PF08395">
    <property type="entry name" value="7tm_7"/>
    <property type="match status" value="1"/>
</dbReference>
<comment type="similarity">
    <text evidence="8">Belongs to the insect chemoreceptor superfamily. Gustatory receptor (GR) family.</text>
</comment>
<comment type="subcellular location">
    <subcellularLocation>
        <location evidence="1 8">Cell membrane</location>
        <topology evidence="1 8">Multi-pass membrane protein</topology>
    </subcellularLocation>
</comment>
<evidence type="ECO:0000313" key="11">
    <source>
        <dbReference type="Proteomes" id="UP001549920"/>
    </source>
</evidence>
<evidence type="ECO:0000256" key="9">
    <source>
        <dbReference type="SAM" id="MobiDB-lite"/>
    </source>
</evidence>
<name>A0ABR3HTY2_LOXSC</name>
<evidence type="ECO:0000256" key="1">
    <source>
        <dbReference type="ARBA" id="ARBA00004651"/>
    </source>
</evidence>
<accession>A0ABR3HTY2</accession>
<feature type="region of interest" description="Disordered" evidence="9">
    <location>
        <begin position="1"/>
        <end position="24"/>
    </location>
</feature>
<evidence type="ECO:0000256" key="8">
    <source>
        <dbReference type="RuleBase" id="RU363108"/>
    </source>
</evidence>
<dbReference type="Proteomes" id="UP001549920">
    <property type="component" value="Unassembled WGS sequence"/>
</dbReference>
<evidence type="ECO:0000256" key="7">
    <source>
        <dbReference type="ARBA" id="ARBA00023224"/>
    </source>
</evidence>
<sequence length="419" mass="48090">MVTLQPQRQASVEESEDNDNADNNKTIELLNTNRPALVIECLFGIFRFRVQNNELVPITKTMKLLCVLLLSFSLVVTVYCAYIRLSSAVGDTTKFVDIADEIPATVTLIRYILSAIQTTFFFNQENIRILATLAELDVKLHVNTNKDFYKKSHRVTVTTVILLFIIHVVVGFIDIISNDDIYSNKFSVLPIYFVYMEQSLEVSVFCLMIMMLTRRLNIINNYLLKFIDEKDDNKASVFIIRGKKDGLEEFNLIGRASSDNTKIRDLASTYDIIGESCALLNEMFNFQIFMTLVSSFIYVVITIWTSLYYYKSGEDPGSLVSTIMWSILVICLIASISLTCEMLLRSRTETKVLVNKIIMDYDLPQTMRVQAKALIELIEAWPLRIFIYDMFSVDITLMLKYISVSTTYLIVIIQISHFI</sequence>
<keyword evidence="5 8" id="KW-0472">Membrane</keyword>
<evidence type="ECO:0000256" key="3">
    <source>
        <dbReference type="ARBA" id="ARBA00022692"/>
    </source>
</evidence>
<feature type="transmembrane region" description="Helical" evidence="8">
    <location>
        <begin position="155"/>
        <end position="177"/>
    </location>
</feature>
<keyword evidence="4 8" id="KW-1133">Transmembrane helix</keyword>
<keyword evidence="11" id="KW-1185">Reference proteome</keyword>
<keyword evidence="6 8" id="KW-0675">Receptor</keyword>
<dbReference type="PANTHER" id="PTHR21143:SF133">
    <property type="entry name" value="GUSTATORY AND PHEROMONE RECEPTOR 32A-RELATED"/>
    <property type="match status" value="1"/>
</dbReference>
<evidence type="ECO:0000256" key="5">
    <source>
        <dbReference type="ARBA" id="ARBA00023136"/>
    </source>
</evidence>